<feature type="domain" description="PIN" evidence="1">
    <location>
        <begin position="9"/>
        <end position="115"/>
    </location>
</feature>
<dbReference type="AlphaFoldDB" id="A0A246FGB7"/>
<dbReference type="Proteomes" id="UP000197277">
    <property type="component" value="Unassembled WGS sequence"/>
</dbReference>
<dbReference type="SUPFAM" id="SSF88723">
    <property type="entry name" value="PIN domain-like"/>
    <property type="match status" value="1"/>
</dbReference>
<gene>
    <name evidence="3" type="ORF">CDA63_18730</name>
</gene>
<evidence type="ECO:0000313" key="4">
    <source>
        <dbReference type="Proteomes" id="UP000197277"/>
    </source>
</evidence>
<dbReference type="InterPro" id="IPR058652">
    <property type="entry name" value="VapC50_C"/>
</dbReference>
<evidence type="ECO:0000259" key="2">
    <source>
        <dbReference type="Pfam" id="PF26343"/>
    </source>
</evidence>
<evidence type="ECO:0000259" key="1">
    <source>
        <dbReference type="Pfam" id="PF13470"/>
    </source>
</evidence>
<comment type="caution">
    <text evidence="3">The sequence shown here is derived from an EMBL/GenBank/DDBJ whole genome shotgun (WGS) entry which is preliminary data.</text>
</comment>
<dbReference type="OrthoDB" id="211933at2"/>
<accession>A0A246FGB7</accession>
<evidence type="ECO:0000313" key="3">
    <source>
        <dbReference type="EMBL" id="OWP61580.1"/>
    </source>
</evidence>
<dbReference type="RefSeq" id="WP_088465986.1">
    <property type="nucleotide sequence ID" value="NZ_NIRR01000054.1"/>
</dbReference>
<dbReference type="Pfam" id="PF13470">
    <property type="entry name" value="PIN_3"/>
    <property type="match status" value="1"/>
</dbReference>
<dbReference type="InterPro" id="IPR002716">
    <property type="entry name" value="PIN_dom"/>
</dbReference>
<sequence length="189" mass="21072">MIHSARFVAVLDACVLYPAPIRDLLLHLAAAHLYTPKWTSTIHAEWIRNLLLNRPDLRADQLEKTKAAMCAAFPDAEVVHFEPLIEGLTLPDADDRHLLAAAIRCQADVIVTANLKDFPAAALRPYDVEAQHPDAFVANLIDLNPEKAVEAFLLLVARLKNPPRTAHQILDNLRKVEMRSIADKLSNLL</sequence>
<dbReference type="Pfam" id="PF26343">
    <property type="entry name" value="VapC50_C"/>
    <property type="match status" value="1"/>
</dbReference>
<organism evidence="3 4">
    <name type="scientific">Hymenobacter amundsenii</name>
    <dbReference type="NCBI Taxonomy" id="2006685"/>
    <lineage>
        <taxon>Bacteria</taxon>
        <taxon>Pseudomonadati</taxon>
        <taxon>Bacteroidota</taxon>
        <taxon>Cytophagia</taxon>
        <taxon>Cytophagales</taxon>
        <taxon>Hymenobacteraceae</taxon>
        <taxon>Hymenobacter</taxon>
    </lineage>
</organism>
<proteinExistence type="predicted"/>
<keyword evidence="4" id="KW-1185">Reference proteome</keyword>
<dbReference type="InterPro" id="IPR029060">
    <property type="entry name" value="PIN-like_dom_sf"/>
</dbReference>
<reference evidence="3 4" key="1">
    <citation type="submission" date="2017-06" db="EMBL/GenBank/DDBJ databases">
        <title>Hymenobacter amundsenii sp. nov. isolated from regoliths in Antarctica.</title>
        <authorList>
            <person name="Sedlacek I."/>
            <person name="Kralova S."/>
            <person name="Pantucek R."/>
            <person name="Svec P."/>
            <person name="Holochova P."/>
            <person name="Stankova E."/>
            <person name="Vrbovska V."/>
            <person name="Busse H.-J."/>
        </authorList>
    </citation>
    <scope>NUCLEOTIDE SEQUENCE [LARGE SCALE GENOMIC DNA]</scope>
    <source>
        <strain evidence="3 4">CCM 8682</strain>
    </source>
</reference>
<name>A0A246FGB7_9BACT</name>
<dbReference type="EMBL" id="NIRR01000054">
    <property type="protein sequence ID" value="OWP61580.1"/>
    <property type="molecule type" value="Genomic_DNA"/>
</dbReference>
<protein>
    <submittedName>
        <fullName evidence="3">PIN domain-containing protein</fullName>
    </submittedName>
</protein>
<feature type="domain" description="VapC50 C-terminal" evidence="2">
    <location>
        <begin position="133"/>
        <end position="185"/>
    </location>
</feature>